<dbReference type="EMBL" id="CP011371">
    <property type="protein sequence ID" value="AKJ30469.1"/>
    <property type="molecule type" value="Genomic_DNA"/>
</dbReference>
<dbReference type="CDD" id="cd07984">
    <property type="entry name" value="LPLAT_LABLAT-like"/>
    <property type="match status" value="1"/>
</dbReference>
<evidence type="ECO:0000256" key="5">
    <source>
        <dbReference type="ARBA" id="ARBA00023136"/>
    </source>
</evidence>
<accession>A0A0G3BM07</accession>
<keyword evidence="2" id="KW-1003">Cell membrane</keyword>
<evidence type="ECO:0000256" key="4">
    <source>
        <dbReference type="ARBA" id="ARBA00022679"/>
    </source>
</evidence>
<feature type="compositionally biased region" description="Low complexity" evidence="7">
    <location>
        <begin position="323"/>
        <end position="335"/>
    </location>
</feature>
<keyword evidence="9" id="KW-1185">Reference proteome</keyword>
<feature type="region of interest" description="Disordered" evidence="7">
    <location>
        <begin position="322"/>
        <end position="347"/>
    </location>
</feature>
<dbReference type="InterPro" id="IPR004960">
    <property type="entry name" value="LipA_acyltrans"/>
</dbReference>
<dbReference type="GO" id="GO:0016746">
    <property type="term" value="F:acyltransferase activity"/>
    <property type="evidence" value="ECO:0007669"/>
    <property type="project" value="UniProtKB-KW"/>
</dbReference>
<keyword evidence="5" id="KW-0472">Membrane</keyword>
<evidence type="ECO:0000256" key="2">
    <source>
        <dbReference type="ARBA" id="ARBA00022475"/>
    </source>
</evidence>
<evidence type="ECO:0000256" key="3">
    <source>
        <dbReference type="ARBA" id="ARBA00022519"/>
    </source>
</evidence>
<dbReference type="PANTHER" id="PTHR30606:SF9">
    <property type="entry name" value="LIPID A BIOSYNTHESIS LAUROYLTRANSFERASE"/>
    <property type="match status" value="1"/>
</dbReference>
<evidence type="ECO:0000256" key="1">
    <source>
        <dbReference type="ARBA" id="ARBA00004533"/>
    </source>
</evidence>
<keyword evidence="6" id="KW-0012">Acyltransferase</keyword>
<dbReference type="Pfam" id="PF03279">
    <property type="entry name" value="Lip_A_acyltrans"/>
    <property type="match status" value="1"/>
</dbReference>
<dbReference type="OrthoDB" id="9808633at2"/>
<protein>
    <submittedName>
        <fullName evidence="8">Acyl-CoA synthetase</fullName>
    </submittedName>
</protein>
<keyword evidence="4" id="KW-0808">Transferase</keyword>
<dbReference type="GO" id="GO:0005886">
    <property type="term" value="C:plasma membrane"/>
    <property type="evidence" value="ECO:0007669"/>
    <property type="project" value="UniProtKB-SubCell"/>
</dbReference>
<dbReference type="PATRIC" id="fig|413882.6.peg.3944"/>
<proteinExistence type="predicted"/>
<organism evidence="8 9">
    <name type="scientific">Caldimonas brevitalea</name>
    <dbReference type="NCBI Taxonomy" id="413882"/>
    <lineage>
        <taxon>Bacteria</taxon>
        <taxon>Pseudomonadati</taxon>
        <taxon>Pseudomonadota</taxon>
        <taxon>Betaproteobacteria</taxon>
        <taxon>Burkholderiales</taxon>
        <taxon>Sphaerotilaceae</taxon>
        <taxon>Caldimonas</taxon>
    </lineage>
</organism>
<dbReference type="AlphaFoldDB" id="A0A0G3BM07"/>
<evidence type="ECO:0000256" key="7">
    <source>
        <dbReference type="SAM" id="MobiDB-lite"/>
    </source>
</evidence>
<keyword evidence="3" id="KW-0997">Cell inner membrane</keyword>
<reference evidence="8 9" key="1">
    <citation type="submission" date="2015-05" db="EMBL/GenBank/DDBJ databases">
        <authorList>
            <person name="Tang B."/>
            <person name="Yu Y."/>
        </authorList>
    </citation>
    <scope>NUCLEOTIDE SEQUENCE [LARGE SCALE GENOMIC DNA]</scope>
    <source>
        <strain evidence="8 9">DSM 7029</strain>
    </source>
</reference>
<dbReference type="RefSeq" id="WP_047195835.1">
    <property type="nucleotide sequence ID" value="NZ_CP011371.1"/>
</dbReference>
<name>A0A0G3BM07_9BURK</name>
<sequence>MNGKAAARGTDTPADSPAAADWTAQRERSNLLTLRLMAWIATTLGRRVARAVLHPITLYFLCFGGAATRHSAAYLERVLGRPPRWAERYRHIHHFAATVLDRVYLLQERFDNFQFEVRGAEHLDPVLAEGQGALLVGGHLGSFEALRALGQGRHGVRVAMLMYEDNARLINATLHAIAPKAELHTIALGRLDAMLTLQQWLDGGGVAGLLADRTLPAQGQRSGAQSLPFLGDPAAFSDGPFRLAALLRRPIVFMAGLYHGGNRYELRFLPVADFRDRPRGAALDAAVRDAMARYASILEGLCRESPYNWFNFFDFWAPPAAPAPTHAPTASPAPAEDGDHDAERLAA</sequence>
<feature type="compositionally biased region" description="Low complexity" evidence="7">
    <location>
        <begin position="10"/>
        <end position="22"/>
    </location>
</feature>
<evidence type="ECO:0000313" key="8">
    <source>
        <dbReference type="EMBL" id="AKJ30469.1"/>
    </source>
</evidence>
<dbReference type="Proteomes" id="UP000035352">
    <property type="component" value="Chromosome"/>
</dbReference>
<dbReference type="InterPro" id="IPR014548">
    <property type="entry name" value="Ac_Trasf"/>
</dbReference>
<dbReference type="GO" id="GO:0009247">
    <property type="term" value="P:glycolipid biosynthetic process"/>
    <property type="evidence" value="ECO:0007669"/>
    <property type="project" value="UniProtKB-ARBA"/>
</dbReference>
<evidence type="ECO:0000256" key="6">
    <source>
        <dbReference type="ARBA" id="ARBA00023315"/>
    </source>
</evidence>
<comment type="subcellular location">
    <subcellularLocation>
        <location evidence="1">Cell inner membrane</location>
    </subcellularLocation>
</comment>
<evidence type="ECO:0000313" key="9">
    <source>
        <dbReference type="Proteomes" id="UP000035352"/>
    </source>
</evidence>
<dbReference type="PANTHER" id="PTHR30606">
    <property type="entry name" value="LIPID A BIOSYNTHESIS LAUROYL ACYLTRANSFERASE"/>
    <property type="match status" value="1"/>
</dbReference>
<feature type="region of interest" description="Disordered" evidence="7">
    <location>
        <begin position="1"/>
        <end position="22"/>
    </location>
</feature>
<gene>
    <name evidence="8" type="ORF">AAW51_3778</name>
</gene>
<dbReference type="KEGG" id="pbh:AAW51_3778"/>
<dbReference type="STRING" id="413882.AAW51_3778"/>
<dbReference type="PIRSF" id="PIRSF028561">
    <property type="entry name" value="Ac_Trasf"/>
    <property type="match status" value="1"/>
</dbReference>